<keyword evidence="2" id="KW-1185">Reference proteome</keyword>
<dbReference type="RefSeq" id="WP_182575766.1">
    <property type="nucleotide sequence ID" value="NZ_JACJHY010000038.1"/>
</dbReference>
<dbReference type="Proteomes" id="UP000587524">
    <property type="component" value="Unassembled WGS sequence"/>
</dbReference>
<comment type="caution">
    <text evidence="1">The sequence shown here is derived from an EMBL/GenBank/DDBJ whole genome shotgun (WGS) entry which is preliminary data.</text>
</comment>
<reference evidence="1 2" key="1">
    <citation type="submission" date="2020-08" db="EMBL/GenBank/DDBJ databases">
        <title>Genomic Encyclopedia of Type Strains, Phase IV (KMG-IV): sequencing the most valuable type-strain genomes for metagenomic binning, comparative biology and taxonomic classification.</title>
        <authorList>
            <person name="Goeker M."/>
        </authorList>
    </citation>
    <scope>NUCLEOTIDE SEQUENCE [LARGE SCALE GENOMIC DNA]</scope>
    <source>
        <strain evidence="1 2">DSM 17455</strain>
    </source>
</reference>
<sequence length="186" mass="21149">MKNRHADWLNLTANVQSSTATSQQPPIRLRDLPGFQEIEDKILLYSSIRGELNPELEFLINELSVKTFGIAASETFWQDPPGYEDWPLWSDERQEADSRFFEHEESFDTGRACDDEAVTILLKLGVDFRDAKGSPLLCTKFFCRQAEAAAKGVLGQMPDRLDVGLQSWANALERDARQHMTKKRTG</sequence>
<accession>A0ABR6CF75</accession>
<name>A0ABR6CF75_9HYPH</name>
<protein>
    <submittedName>
        <fullName evidence="1">Uncharacterized protein</fullName>
    </submittedName>
</protein>
<dbReference type="EMBL" id="JACJHZ010000038">
    <property type="protein sequence ID" value="MBA9023693.1"/>
    <property type="molecule type" value="Genomic_DNA"/>
</dbReference>
<evidence type="ECO:0000313" key="1">
    <source>
        <dbReference type="EMBL" id="MBA9023693.1"/>
    </source>
</evidence>
<proteinExistence type="predicted"/>
<gene>
    <name evidence="1" type="ORF">HNQ97_005721</name>
</gene>
<evidence type="ECO:0000313" key="2">
    <source>
        <dbReference type="Proteomes" id="UP000587524"/>
    </source>
</evidence>
<organism evidence="1 2">
    <name type="scientific">Aminobacter ciceronei</name>
    <dbReference type="NCBI Taxonomy" id="150723"/>
    <lineage>
        <taxon>Bacteria</taxon>
        <taxon>Pseudomonadati</taxon>
        <taxon>Pseudomonadota</taxon>
        <taxon>Alphaproteobacteria</taxon>
        <taxon>Hyphomicrobiales</taxon>
        <taxon>Phyllobacteriaceae</taxon>
        <taxon>Aminobacter</taxon>
    </lineage>
</organism>